<sequence length="108" mass="12000">MGKRTGRDLVTNMRIASDLIPCVFLAFQCSILFLDASGTRNNFSVKREAHWACARARSASHAPYFPADAALKKSRTTRNRPRRRLFCSLCFASTCASCRALVGVCDTH</sequence>
<protein>
    <submittedName>
        <fullName evidence="1">Uncharacterized protein</fullName>
    </submittedName>
</protein>
<dbReference type="EMBL" id="JAMKPW020000008">
    <property type="protein sequence ID" value="KAK8215291.1"/>
    <property type="molecule type" value="Genomic_DNA"/>
</dbReference>
<keyword evidence="2" id="KW-1185">Reference proteome</keyword>
<reference evidence="1" key="1">
    <citation type="submission" date="2024-02" db="EMBL/GenBank/DDBJ databases">
        <title>Metagenome Assembled Genome of Zalaria obscura JY119.</title>
        <authorList>
            <person name="Vighnesh L."/>
            <person name="Jagadeeshwari U."/>
            <person name="Venkata Ramana C."/>
            <person name="Sasikala C."/>
        </authorList>
    </citation>
    <scope>NUCLEOTIDE SEQUENCE</scope>
    <source>
        <strain evidence="1">JY119</strain>
    </source>
</reference>
<organism evidence="1 2">
    <name type="scientific">Zalaria obscura</name>
    <dbReference type="NCBI Taxonomy" id="2024903"/>
    <lineage>
        <taxon>Eukaryota</taxon>
        <taxon>Fungi</taxon>
        <taxon>Dikarya</taxon>
        <taxon>Ascomycota</taxon>
        <taxon>Pezizomycotina</taxon>
        <taxon>Dothideomycetes</taxon>
        <taxon>Dothideomycetidae</taxon>
        <taxon>Dothideales</taxon>
        <taxon>Zalariaceae</taxon>
        <taxon>Zalaria</taxon>
    </lineage>
</organism>
<name>A0ACC3SIH1_9PEZI</name>
<evidence type="ECO:0000313" key="2">
    <source>
        <dbReference type="Proteomes" id="UP001320706"/>
    </source>
</evidence>
<accession>A0ACC3SIH1</accession>
<dbReference type="Proteomes" id="UP001320706">
    <property type="component" value="Unassembled WGS sequence"/>
</dbReference>
<comment type="caution">
    <text evidence="1">The sequence shown here is derived from an EMBL/GenBank/DDBJ whole genome shotgun (WGS) entry which is preliminary data.</text>
</comment>
<gene>
    <name evidence="1" type="ORF">M8818_001912</name>
</gene>
<proteinExistence type="predicted"/>
<evidence type="ECO:0000313" key="1">
    <source>
        <dbReference type="EMBL" id="KAK8215291.1"/>
    </source>
</evidence>